<dbReference type="InterPro" id="IPR036388">
    <property type="entry name" value="WH-like_DNA-bd_sf"/>
</dbReference>
<dbReference type="InterPro" id="IPR001867">
    <property type="entry name" value="OmpR/PhoB-type_DNA-bd"/>
</dbReference>
<proteinExistence type="predicted"/>
<dbReference type="InterPro" id="IPR027417">
    <property type="entry name" value="P-loop_NTPase"/>
</dbReference>
<dbReference type="PROSITE" id="PS51755">
    <property type="entry name" value="OMPR_PHOB"/>
    <property type="match status" value="1"/>
</dbReference>
<dbReference type="Gene3D" id="3.40.50.300">
    <property type="entry name" value="P-loop containing nucleotide triphosphate hydrolases"/>
    <property type="match status" value="1"/>
</dbReference>
<dbReference type="PANTHER" id="PTHR47691">
    <property type="entry name" value="REGULATOR-RELATED"/>
    <property type="match status" value="1"/>
</dbReference>
<dbReference type="SUPFAM" id="SSF48452">
    <property type="entry name" value="TPR-like"/>
    <property type="match status" value="1"/>
</dbReference>
<dbReference type="Pfam" id="PF13401">
    <property type="entry name" value="AAA_22"/>
    <property type="match status" value="1"/>
</dbReference>
<keyword evidence="5" id="KW-1185">Reference proteome</keyword>
<evidence type="ECO:0000256" key="2">
    <source>
        <dbReference type="PROSITE-ProRule" id="PRU01091"/>
    </source>
</evidence>
<dbReference type="SUPFAM" id="SSF52540">
    <property type="entry name" value="P-loop containing nucleoside triphosphate hydrolases"/>
    <property type="match status" value="1"/>
</dbReference>
<dbReference type="PANTHER" id="PTHR47691:SF3">
    <property type="entry name" value="HTH-TYPE TRANSCRIPTIONAL REGULATOR RV0890C-RELATED"/>
    <property type="match status" value="1"/>
</dbReference>
<protein>
    <submittedName>
        <fullName evidence="4">ATPase</fullName>
    </submittedName>
</protein>
<dbReference type="Proteomes" id="UP000770629">
    <property type="component" value="Unassembled WGS sequence"/>
</dbReference>
<dbReference type="InterPro" id="IPR011990">
    <property type="entry name" value="TPR-like_helical_dom_sf"/>
</dbReference>
<feature type="domain" description="OmpR/PhoB-type" evidence="3">
    <location>
        <begin position="9"/>
        <end position="107"/>
    </location>
</feature>
<evidence type="ECO:0000313" key="5">
    <source>
        <dbReference type="Proteomes" id="UP000770629"/>
    </source>
</evidence>
<reference evidence="4 5" key="1">
    <citation type="submission" date="2020-04" db="EMBL/GenBank/DDBJ databases">
        <title>Global-level population genomics: horizontal gene transfer, symbiosis and evolution in Rhizobia.</title>
        <authorList>
            <person name="Gai Y."/>
        </authorList>
    </citation>
    <scope>NUCLEOTIDE SEQUENCE [LARGE SCALE GENOMIC DNA]</scope>
    <source>
        <strain evidence="4 5">BLR33</strain>
    </source>
</reference>
<feature type="DNA-binding region" description="OmpR/PhoB-type" evidence="2">
    <location>
        <begin position="9"/>
        <end position="107"/>
    </location>
</feature>
<evidence type="ECO:0000259" key="3">
    <source>
        <dbReference type="PROSITE" id="PS51755"/>
    </source>
</evidence>
<evidence type="ECO:0000313" key="4">
    <source>
        <dbReference type="EMBL" id="MBX5088363.1"/>
    </source>
</evidence>
<dbReference type="Gene3D" id="1.25.40.10">
    <property type="entry name" value="Tetratricopeptide repeat domain"/>
    <property type="match status" value="1"/>
</dbReference>
<dbReference type="RefSeq" id="WP_221118523.1">
    <property type="nucleotide sequence ID" value="NZ_JABDYF010000001.1"/>
</dbReference>
<comment type="caution">
    <text evidence="4">The sequence shown here is derived from an EMBL/GenBank/DDBJ whole genome shotgun (WGS) entry which is preliminary data.</text>
</comment>
<gene>
    <name evidence="4" type="ORF">HJB60_04120</name>
</gene>
<dbReference type="InterPro" id="IPR049945">
    <property type="entry name" value="AAA_22"/>
</dbReference>
<dbReference type="Pfam" id="PF25872">
    <property type="entry name" value="HTH_77"/>
    <property type="match status" value="1"/>
</dbReference>
<dbReference type="SMART" id="SM00862">
    <property type="entry name" value="Trans_reg_C"/>
    <property type="match status" value="1"/>
</dbReference>
<dbReference type="CDD" id="cd00383">
    <property type="entry name" value="trans_reg_C"/>
    <property type="match status" value="1"/>
</dbReference>
<dbReference type="EMBL" id="JABDYF010000001">
    <property type="protein sequence ID" value="MBX5088363.1"/>
    <property type="molecule type" value="Genomic_DNA"/>
</dbReference>
<name>A0ABS7I944_9HYPH</name>
<evidence type="ECO:0000256" key="1">
    <source>
        <dbReference type="ARBA" id="ARBA00023125"/>
    </source>
</evidence>
<organism evidence="4 5">
    <name type="scientific">Rhizobium lentis</name>
    <dbReference type="NCBI Taxonomy" id="1138194"/>
    <lineage>
        <taxon>Bacteria</taxon>
        <taxon>Pseudomonadati</taxon>
        <taxon>Pseudomonadota</taxon>
        <taxon>Alphaproteobacteria</taxon>
        <taxon>Hyphomicrobiales</taxon>
        <taxon>Rhizobiaceae</taxon>
        <taxon>Rhizobium/Agrobacterium group</taxon>
        <taxon>Rhizobium</taxon>
    </lineage>
</organism>
<dbReference type="Gene3D" id="1.10.10.10">
    <property type="entry name" value="Winged helix-like DNA-binding domain superfamily/Winged helix DNA-binding domain"/>
    <property type="match status" value="1"/>
</dbReference>
<dbReference type="SUPFAM" id="SSF46894">
    <property type="entry name" value="C-terminal effector domain of the bipartite response regulators"/>
    <property type="match status" value="1"/>
</dbReference>
<sequence length="946" mass="103934">MNNIDHRGHGTYSFGPFTFATERQTLMKDNIPIRIGGRAADILALLLERAGEVVSKAELYAKVWPNVTVNESNLKVNMAAIRRALGDRSGAGAFIETIPGLGYSFVAPVEVDLTKAVYPSNADRHNLATTTIRVVGRDGAISDILQDLETSRLVTVVGPGGIGKTTVALTVAGRALGRFKDGVWMVDFASLRDPQLVPNAIALAVGQQGMSADMLDSLLRHLADRELMLVLDNCEHLADTVAKCCNLILEKAPQVKVLATSRELLGVEGERVRILAGLESPPATSGLTADIALKFPAVQLFVERAADRLETFVLADSDAQFVAEICRRLDGLALAIELAAMRVDVFGIKDILSQLDDQIRLLTGRRGGLERHRTLAATIEWSYGLLRPDEAAVLRALSVFPASFDIDGASAVTRIAPAQIEGMLNDLAAKSLLSVGSGELEMGYRLLETTRVYCAERLRNDGDDQLARRLHAQHVCKVFERAAMEWTQTPAKDWAVGYKRYLDDLRGALDWSENARKEDALLIRLTVAGDYMWNHLSFTNERCHRLAKAIERLGAAWLAGTVTEMKLQISYAWSVMFTRGMVPSVKEALQRALEIALVHGDAEYRLRTLRMIAGYQVFVGEHDAAIEKMKSFIEIAKASDPTALPVGLVTLALAEVAVGNLQTGRARVVELWRTRISASDSARFARFQLNEDSSTAIVLSWAEWLAGFPEKATSIADEAVTLSAGHDLSLGNSLAASACPIAYWTGDTDRLTSYLDMLDDYIERHGVLTWKPVSQVYRGALHSQRRNPDADTVQMLAEAIESLRAMNHFVRLPYYLGVFASVLLDQGRIERAHAVIKSALDQAEVQNERWCVPELMRLEAAINAAGGKLAQAEANLLRSIEFAEDIGTLSWKLRATNDLAGLYLSQARPQEAERALRAVRLMFKEGFQTADLVRSKALLHRATQLC</sequence>
<dbReference type="InterPro" id="IPR016032">
    <property type="entry name" value="Sig_transdc_resp-reg_C-effctor"/>
</dbReference>
<keyword evidence="1 2" id="KW-0238">DNA-binding</keyword>
<dbReference type="Pfam" id="PF00486">
    <property type="entry name" value="Trans_reg_C"/>
    <property type="match status" value="1"/>
</dbReference>
<accession>A0ABS7I944</accession>
<dbReference type="InterPro" id="IPR058852">
    <property type="entry name" value="HTH_77"/>
</dbReference>